<evidence type="ECO:0000256" key="14">
    <source>
        <dbReference type="RuleBase" id="RU000352"/>
    </source>
</evidence>
<dbReference type="GO" id="GO:0005634">
    <property type="term" value="C:nucleus"/>
    <property type="evidence" value="ECO:0007669"/>
    <property type="project" value="UniProtKB-SubCell"/>
</dbReference>
<dbReference type="GO" id="GO:0005814">
    <property type="term" value="C:centriole"/>
    <property type="evidence" value="ECO:0007669"/>
    <property type="project" value="UniProtKB-SubCell"/>
</dbReference>
<dbReference type="SUPFAM" id="SSF55307">
    <property type="entry name" value="Tubulin C-terminal domain-like"/>
    <property type="match status" value="1"/>
</dbReference>
<evidence type="ECO:0000259" key="15">
    <source>
        <dbReference type="SMART" id="SM00864"/>
    </source>
</evidence>
<dbReference type="PANTHER" id="PTHR11588">
    <property type="entry name" value="TUBULIN"/>
    <property type="match status" value="1"/>
</dbReference>
<evidence type="ECO:0000256" key="2">
    <source>
        <dbReference type="ARBA" id="ARBA00004123"/>
    </source>
</evidence>
<dbReference type="InterPro" id="IPR002967">
    <property type="entry name" value="Delta_tubulin"/>
</dbReference>
<dbReference type="AlphaFoldDB" id="A0ABD0JS58"/>
<comment type="similarity">
    <text evidence="4 14">Belongs to the tubulin family.</text>
</comment>
<evidence type="ECO:0000256" key="3">
    <source>
        <dbReference type="ARBA" id="ARBA00004138"/>
    </source>
</evidence>
<accession>A0ABD0JS58</accession>
<evidence type="ECO:0000256" key="1">
    <source>
        <dbReference type="ARBA" id="ARBA00004114"/>
    </source>
</evidence>
<evidence type="ECO:0000256" key="5">
    <source>
        <dbReference type="ARBA" id="ARBA00014184"/>
    </source>
</evidence>
<dbReference type="CDD" id="cd02189">
    <property type="entry name" value="delta_zeta_tubulin-like"/>
    <property type="match status" value="1"/>
</dbReference>
<comment type="subcellular location">
    <subcellularLocation>
        <location evidence="3">Cell projection</location>
        <location evidence="3">Cilium</location>
    </subcellularLocation>
    <subcellularLocation>
        <location evidence="1">Cytoplasm</location>
        <location evidence="1">Cytoskeleton</location>
        <location evidence="1">Microtubule organizing center</location>
        <location evidence="1">Centrosome</location>
        <location evidence="1">Centriole</location>
    </subcellularLocation>
    <subcellularLocation>
        <location evidence="2">Nucleus</location>
    </subcellularLocation>
</comment>
<evidence type="ECO:0000256" key="4">
    <source>
        <dbReference type="ARBA" id="ARBA00009636"/>
    </source>
</evidence>
<evidence type="ECO:0000256" key="13">
    <source>
        <dbReference type="ARBA" id="ARBA00046149"/>
    </source>
</evidence>
<evidence type="ECO:0000256" key="12">
    <source>
        <dbReference type="ARBA" id="ARBA00030594"/>
    </source>
</evidence>
<reference evidence="16 17" key="1">
    <citation type="journal article" date="2023" name="Sci. Data">
        <title>Genome assembly of the Korean intertidal mud-creeper Batillaria attramentaria.</title>
        <authorList>
            <person name="Patra A.K."/>
            <person name="Ho P.T."/>
            <person name="Jun S."/>
            <person name="Lee S.J."/>
            <person name="Kim Y."/>
            <person name="Won Y.J."/>
        </authorList>
    </citation>
    <scope>NUCLEOTIDE SEQUENCE [LARGE SCALE GENOMIC DNA]</scope>
    <source>
        <strain evidence="16">Wonlab-2016</strain>
    </source>
</reference>
<protein>
    <recommendedName>
        <fullName evidence="5">Tubulin delta chain</fullName>
    </recommendedName>
    <alternativeName>
        <fullName evidence="12">Delta-tubulin</fullName>
    </alternativeName>
</protein>
<keyword evidence="17" id="KW-1185">Reference proteome</keyword>
<dbReference type="Gene3D" id="3.40.50.1440">
    <property type="entry name" value="Tubulin/FtsZ, GTPase domain"/>
    <property type="match status" value="1"/>
</dbReference>
<dbReference type="GO" id="GO:0005929">
    <property type="term" value="C:cilium"/>
    <property type="evidence" value="ECO:0007669"/>
    <property type="project" value="UniProtKB-SubCell"/>
</dbReference>
<dbReference type="PRINTS" id="PR01224">
    <property type="entry name" value="DELTATUBULIN"/>
</dbReference>
<keyword evidence="9 14" id="KW-0342">GTP-binding</keyword>
<dbReference type="InterPro" id="IPR023123">
    <property type="entry name" value="Tubulin_C"/>
</dbReference>
<evidence type="ECO:0000256" key="10">
    <source>
        <dbReference type="ARBA" id="ARBA00023242"/>
    </source>
</evidence>
<dbReference type="PROSITE" id="PS00227">
    <property type="entry name" value="TUBULIN"/>
    <property type="match status" value="1"/>
</dbReference>
<dbReference type="GO" id="GO:0030030">
    <property type="term" value="P:cell projection organization"/>
    <property type="evidence" value="ECO:0007669"/>
    <property type="project" value="UniProtKB-KW"/>
</dbReference>
<dbReference type="SMART" id="SM00864">
    <property type="entry name" value="Tubulin"/>
    <property type="match status" value="1"/>
</dbReference>
<dbReference type="GO" id="GO:0005525">
    <property type="term" value="F:GTP binding"/>
    <property type="evidence" value="ECO:0007669"/>
    <property type="project" value="UniProtKB-UniRule"/>
</dbReference>
<dbReference type="GO" id="GO:0005874">
    <property type="term" value="C:microtubule"/>
    <property type="evidence" value="ECO:0007669"/>
    <property type="project" value="UniProtKB-KW"/>
</dbReference>
<evidence type="ECO:0000313" key="17">
    <source>
        <dbReference type="Proteomes" id="UP001519460"/>
    </source>
</evidence>
<gene>
    <name evidence="16" type="ORF">BaRGS_00031320</name>
</gene>
<name>A0ABD0JS58_9CAEN</name>
<dbReference type="InterPro" id="IPR017975">
    <property type="entry name" value="Tubulin_CS"/>
</dbReference>
<dbReference type="Gene3D" id="1.10.287.600">
    <property type="entry name" value="Helix hairpin bin"/>
    <property type="match status" value="1"/>
</dbReference>
<keyword evidence="8" id="KW-0970">Cilium biogenesis/degradation</keyword>
<evidence type="ECO:0000256" key="9">
    <source>
        <dbReference type="ARBA" id="ARBA00023134"/>
    </source>
</evidence>
<dbReference type="EMBL" id="JACVVK020000350">
    <property type="protein sequence ID" value="KAK7477418.1"/>
    <property type="molecule type" value="Genomic_DNA"/>
</dbReference>
<dbReference type="SUPFAM" id="SSF52490">
    <property type="entry name" value="Tubulin nucleotide-binding domain-like"/>
    <property type="match status" value="1"/>
</dbReference>
<comment type="caution">
    <text evidence="16">The sequence shown here is derived from an EMBL/GenBank/DDBJ whole genome shotgun (WGS) entry which is preliminary data.</text>
</comment>
<comment type="function">
    <text evidence="13">Acts as a positive regulator of hedgehog signaling and regulates ciliary function.</text>
</comment>
<organism evidence="16 17">
    <name type="scientific">Batillaria attramentaria</name>
    <dbReference type="NCBI Taxonomy" id="370345"/>
    <lineage>
        <taxon>Eukaryota</taxon>
        <taxon>Metazoa</taxon>
        <taxon>Spiralia</taxon>
        <taxon>Lophotrochozoa</taxon>
        <taxon>Mollusca</taxon>
        <taxon>Gastropoda</taxon>
        <taxon>Caenogastropoda</taxon>
        <taxon>Sorbeoconcha</taxon>
        <taxon>Cerithioidea</taxon>
        <taxon>Batillariidae</taxon>
        <taxon>Batillaria</taxon>
    </lineage>
</organism>
<dbReference type="InterPro" id="IPR003008">
    <property type="entry name" value="Tubulin_FtsZ_GTPase"/>
</dbReference>
<keyword evidence="7 14" id="KW-0547">Nucleotide-binding</keyword>
<keyword evidence="6 14" id="KW-0493">Microtubule</keyword>
<dbReference type="InterPro" id="IPR000217">
    <property type="entry name" value="Tubulin"/>
</dbReference>
<dbReference type="Pfam" id="PF00091">
    <property type="entry name" value="Tubulin"/>
    <property type="match status" value="1"/>
</dbReference>
<evidence type="ECO:0000256" key="7">
    <source>
        <dbReference type="ARBA" id="ARBA00022741"/>
    </source>
</evidence>
<dbReference type="Proteomes" id="UP001519460">
    <property type="component" value="Unassembled WGS sequence"/>
</dbReference>
<dbReference type="FunFam" id="3.40.50.1440:FF:000021">
    <property type="entry name" value="Tubulin delta chain"/>
    <property type="match status" value="1"/>
</dbReference>
<dbReference type="PRINTS" id="PR01161">
    <property type="entry name" value="TUBULIN"/>
</dbReference>
<sequence length="446" mass="50047">MSVITLQLGQCGNQVGGQFFTSIMDDLHAPLTAINMSKQANNDYIQESQETFFCEQKNSSVPEARAVMVDMETKAISQTVTEAKRTGRWVYPERQQLHQKRGSGNNWAHGFCLHGPVVREAVLDMVQREAEKCDRLGGFLSLLSLAGGTGSGVGAYVSEMLREEFPQAFMVNQVVWPYRTGEVIVQNYNAVLTLSHLYQTADAIVVMENDELHKICSQLLSIKRIAFRDINRVICHKLTSFLQPAQPVETRTGYGKELGSKLQLLVPHPDHKLLTIRNIPQVSDRAMEFSTFQWTGLLKHLRQMLIASAPMEEGINWQVKVEETPRGSSRHNRSLAASLVLRGKDVQSADPSIFRDPSLYSSWTSADIGLSVSTQPRSFCGYEKCAALISNSRSVVQPLDHILEKAWNMFASRAYVHQYVKHGMSEEDFLDAFVTLEQVVSSYKSL</sequence>
<evidence type="ECO:0000256" key="8">
    <source>
        <dbReference type="ARBA" id="ARBA00022794"/>
    </source>
</evidence>
<dbReference type="InterPro" id="IPR036525">
    <property type="entry name" value="Tubulin/FtsZ_GTPase_sf"/>
</dbReference>
<dbReference type="InterPro" id="IPR008280">
    <property type="entry name" value="Tub_FtsZ_C"/>
</dbReference>
<evidence type="ECO:0000256" key="11">
    <source>
        <dbReference type="ARBA" id="ARBA00023273"/>
    </source>
</evidence>
<proteinExistence type="inferred from homology"/>
<evidence type="ECO:0000256" key="6">
    <source>
        <dbReference type="ARBA" id="ARBA00022701"/>
    </source>
</evidence>
<keyword evidence="10" id="KW-0539">Nucleus</keyword>
<keyword evidence="11" id="KW-0966">Cell projection</keyword>
<feature type="domain" description="Tubulin/FtsZ GTPase" evidence="15">
    <location>
        <begin position="49"/>
        <end position="250"/>
    </location>
</feature>
<evidence type="ECO:0000313" key="16">
    <source>
        <dbReference type="EMBL" id="KAK7477418.1"/>
    </source>
</evidence>